<protein>
    <submittedName>
        <fullName evidence="1">Uncharacterized protein</fullName>
    </submittedName>
</protein>
<organism evidence="1 2">
    <name type="scientific">Pullulanibacillus camelliae</name>
    <dbReference type="NCBI Taxonomy" id="1707096"/>
    <lineage>
        <taxon>Bacteria</taxon>
        <taxon>Bacillati</taxon>
        <taxon>Bacillota</taxon>
        <taxon>Bacilli</taxon>
        <taxon>Bacillales</taxon>
        <taxon>Sporolactobacillaceae</taxon>
        <taxon>Pullulanibacillus</taxon>
    </lineage>
</organism>
<accession>A0A8J2YN61</accession>
<keyword evidence="2" id="KW-1185">Reference proteome</keyword>
<comment type="caution">
    <text evidence="1">The sequence shown here is derived from an EMBL/GenBank/DDBJ whole genome shotgun (WGS) entry which is preliminary data.</text>
</comment>
<dbReference type="Proteomes" id="UP000628775">
    <property type="component" value="Unassembled WGS sequence"/>
</dbReference>
<proteinExistence type="predicted"/>
<sequence length="62" mass="7089">MFNLQHCAKLALKKYSGSEIHRAYYVKHYMMGAGPLLFHEPVHGVDVGTINVFINMLQKLID</sequence>
<reference evidence="1" key="1">
    <citation type="journal article" date="2014" name="Int. J. Syst. Evol. Microbiol.">
        <title>Complete genome sequence of Corynebacterium casei LMG S-19264T (=DSM 44701T), isolated from a smear-ripened cheese.</title>
        <authorList>
            <consortium name="US DOE Joint Genome Institute (JGI-PGF)"/>
            <person name="Walter F."/>
            <person name="Albersmeier A."/>
            <person name="Kalinowski J."/>
            <person name="Ruckert C."/>
        </authorList>
    </citation>
    <scope>NUCLEOTIDE SEQUENCE</scope>
    <source>
        <strain evidence="1">CGMCC 1.15371</strain>
    </source>
</reference>
<dbReference type="AlphaFoldDB" id="A0A8J2YN61"/>
<evidence type="ECO:0000313" key="2">
    <source>
        <dbReference type="Proteomes" id="UP000628775"/>
    </source>
</evidence>
<dbReference type="EMBL" id="BMIR01000028">
    <property type="protein sequence ID" value="GGE55076.1"/>
    <property type="molecule type" value="Genomic_DNA"/>
</dbReference>
<reference evidence="1" key="2">
    <citation type="submission" date="2020-09" db="EMBL/GenBank/DDBJ databases">
        <authorList>
            <person name="Sun Q."/>
            <person name="Zhou Y."/>
        </authorList>
    </citation>
    <scope>NUCLEOTIDE SEQUENCE</scope>
    <source>
        <strain evidence="1">CGMCC 1.15371</strain>
    </source>
</reference>
<gene>
    <name evidence="1" type="ORF">GCM10011391_37560</name>
</gene>
<evidence type="ECO:0000313" key="1">
    <source>
        <dbReference type="EMBL" id="GGE55076.1"/>
    </source>
</evidence>
<name>A0A8J2YN61_9BACL</name>